<dbReference type="InterPro" id="IPR006584">
    <property type="entry name" value="Cellulose-bd_IV"/>
</dbReference>
<keyword evidence="7" id="KW-0326">Glycosidase</keyword>
<keyword evidence="9" id="KW-0624">Polysaccharide degradation</keyword>
<dbReference type="EC" id="3.2.1.39" evidence="3"/>
<evidence type="ECO:0000259" key="10">
    <source>
        <dbReference type="PROSITE" id="PS50268"/>
    </source>
</evidence>
<dbReference type="GO" id="GO:0007156">
    <property type="term" value="P:homophilic cell adhesion via plasma membrane adhesion molecules"/>
    <property type="evidence" value="ECO:0007669"/>
    <property type="project" value="InterPro"/>
</dbReference>
<keyword evidence="13" id="KW-1185">Reference proteome</keyword>
<evidence type="ECO:0000256" key="7">
    <source>
        <dbReference type="ARBA" id="ARBA00023295"/>
    </source>
</evidence>
<keyword evidence="6" id="KW-0119">Carbohydrate metabolism</keyword>
<name>A0A7X8SGU1_9BACT</name>
<dbReference type="GO" id="GO:0000272">
    <property type="term" value="P:polysaccharide catabolic process"/>
    <property type="evidence" value="ECO:0007669"/>
    <property type="project" value="UniProtKB-KW"/>
</dbReference>
<evidence type="ECO:0000256" key="4">
    <source>
        <dbReference type="ARBA" id="ARBA00022729"/>
    </source>
</evidence>
<dbReference type="NCBIfam" id="TIGR04183">
    <property type="entry name" value="Por_Secre_tail"/>
    <property type="match status" value="1"/>
</dbReference>
<evidence type="ECO:0000256" key="1">
    <source>
        <dbReference type="ARBA" id="ARBA00000382"/>
    </source>
</evidence>
<protein>
    <recommendedName>
        <fullName evidence="3">glucan endo-1,3-beta-D-glucosidase</fullName>
        <ecNumber evidence="3">3.2.1.39</ecNumber>
    </recommendedName>
</protein>
<dbReference type="PROSITE" id="PS51175">
    <property type="entry name" value="CBM6"/>
    <property type="match status" value="2"/>
</dbReference>
<evidence type="ECO:0000313" key="12">
    <source>
        <dbReference type="EMBL" id="NLR89872.1"/>
    </source>
</evidence>
<evidence type="ECO:0000256" key="9">
    <source>
        <dbReference type="ARBA" id="ARBA00023326"/>
    </source>
</evidence>
<organism evidence="12 13">
    <name type="scientific">Flammeovirga agarivorans</name>
    <dbReference type="NCBI Taxonomy" id="2726742"/>
    <lineage>
        <taxon>Bacteria</taxon>
        <taxon>Pseudomonadati</taxon>
        <taxon>Bacteroidota</taxon>
        <taxon>Cytophagia</taxon>
        <taxon>Cytophagales</taxon>
        <taxon>Flammeovirgaceae</taxon>
        <taxon>Flammeovirga</taxon>
    </lineage>
</organism>
<dbReference type="Proteomes" id="UP000585050">
    <property type="component" value="Unassembled WGS sequence"/>
</dbReference>
<keyword evidence="8" id="KW-0961">Cell wall biogenesis/degradation</keyword>
<dbReference type="Pfam" id="PF17957">
    <property type="entry name" value="Big_7"/>
    <property type="match status" value="6"/>
</dbReference>
<accession>A0A7X8SGU1</accession>
<dbReference type="GO" id="GO:0005509">
    <property type="term" value="F:calcium ion binding"/>
    <property type="evidence" value="ECO:0007669"/>
    <property type="project" value="InterPro"/>
</dbReference>
<dbReference type="PANTHER" id="PTHR31983">
    <property type="entry name" value="ENDO-1,3(4)-BETA-GLUCANASE 1"/>
    <property type="match status" value="1"/>
</dbReference>
<dbReference type="GO" id="GO:0071555">
    <property type="term" value="P:cell wall organization"/>
    <property type="evidence" value="ECO:0007669"/>
    <property type="project" value="UniProtKB-KW"/>
</dbReference>
<gene>
    <name evidence="12" type="ORF">HGP29_01585</name>
</gene>
<evidence type="ECO:0000256" key="2">
    <source>
        <dbReference type="ARBA" id="ARBA00010730"/>
    </source>
</evidence>
<dbReference type="GO" id="GO:0030246">
    <property type="term" value="F:carbohydrate binding"/>
    <property type="evidence" value="ECO:0007669"/>
    <property type="project" value="InterPro"/>
</dbReference>
<dbReference type="SMART" id="SM00089">
    <property type="entry name" value="PKD"/>
    <property type="match status" value="3"/>
</dbReference>
<evidence type="ECO:0000256" key="6">
    <source>
        <dbReference type="ARBA" id="ARBA00023277"/>
    </source>
</evidence>
<dbReference type="InterPro" id="IPR035986">
    <property type="entry name" value="PKD_dom_sf"/>
</dbReference>
<dbReference type="Gene3D" id="2.70.98.30">
    <property type="entry name" value="Golgi alpha-mannosidase II, domain 4"/>
    <property type="match status" value="1"/>
</dbReference>
<dbReference type="Gene3D" id="2.60.120.260">
    <property type="entry name" value="Galactose-binding domain-like"/>
    <property type="match status" value="2"/>
</dbReference>
<dbReference type="InterPro" id="IPR002126">
    <property type="entry name" value="Cadherin-like_dom"/>
</dbReference>
<dbReference type="Gene3D" id="2.60.40.10">
    <property type="entry name" value="Immunoglobulins"/>
    <property type="match status" value="7"/>
</dbReference>
<comment type="similarity">
    <text evidence="2">Belongs to the glycosyl hydrolase 81 family.</text>
</comment>
<dbReference type="GO" id="GO:0052861">
    <property type="term" value="F:endo-1,3(4)-beta-glucanase activity"/>
    <property type="evidence" value="ECO:0007669"/>
    <property type="project" value="InterPro"/>
</dbReference>
<feature type="domain" description="CBM6" evidence="11">
    <location>
        <begin position="869"/>
        <end position="995"/>
    </location>
</feature>
<reference evidence="12 13" key="1">
    <citation type="submission" date="2020-04" db="EMBL/GenBank/DDBJ databases">
        <title>Flammeovirga sp. SR4, a novel species isolated from seawater.</title>
        <authorList>
            <person name="Wang X."/>
        </authorList>
    </citation>
    <scope>NUCLEOTIDE SEQUENCE [LARGE SCALE GENOMIC DNA]</scope>
    <source>
        <strain evidence="12 13">SR4</strain>
    </source>
</reference>
<keyword evidence="5" id="KW-0378">Hydrolase</keyword>
<comment type="caution">
    <text evidence="12">The sequence shown here is derived from an EMBL/GenBank/DDBJ whole genome shotgun (WGS) entry which is preliminary data.</text>
</comment>
<dbReference type="PROSITE" id="PS50268">
    <property type="entry name" value="CADHERIN_2"/>
    <property type="match status" value="1"/>
</dbReference>
<evidence type="ECO:0000313" key="13">
    <source>
        <dbReference type="Proteomes" id="UP000585050"/>
    </source>
</evidence>
<dbReference type="Pfam" id="PF03422">
    <property type="entry name" value="CBM_6"/>
    <property type="match status" value="2"/>
</dbReference>
<feature type="domain" description="CBM6" evidence="11">
    <location>
        <begin position="1616"/>
        <end position="1742"/>
    </location>
</feature>
<sequence>MKFKITSHSAIIIALLTLSLHITGYAQITNIGSGSYTTSYPGTDAAGRNSYPTGTPQLSGNAVDKPVPTNDWWSTLIQSDHASNLFNYPISMKTTNEGLVMSYISWGVFDDLLPIVVGVDGLSASQATVADHSDWTVTIDWNDGSHHLQATSGIGMPFVYFSKGDDDVATITINHGTVTVSDEMIMVQDAREGADFVIYAPTGSTWTQDGSTYSSSLNGQNYWSAVMLPQSTSDVATTAADFQKYAYVFPTNTTVAWDYDASASTLTTDFTVTTEVKEGDDTNMLLGLLPHQWANLSDASTTPGSIAYTTVRGELKMIEGNTFQVENTFRGILPTLPYVNNNSESFDVSALLSKVKSLENEGLSDWTDSYNEGQAMNRLIQNARIADLMGETEVRDNIITTIKTRLEDWLTAESGEVAFLFYYNTDWSAMLGYPAGHGQDSNLNDHHFHWGYFIHAAAFLEQYEPGWADQYGDMIDLLVRDASSPNRDDELFPFLRNFSPYAGHCWANGFASFPQGNDQESTSESMQFHSSLIHWGSVTGNDEIRDLGIYLYTTEQTAVEEYWFDMNERNFKDDQAYSLVSRVWSNSYDNGTFWTADIAASYNIELYPLHGGALYLGHNTAYVDKLWNEMTQNTDVLNNVENPNLWYDVMWGYLSFSDPSKALELYNDYPNRPLKFGVSDSHTYYWLHSMNALGQIDVSVTADHPMAVTFNNDGEKTYVAHNYGTSEITVTFSDGYELAVAAGQTVTNKDVEIESLLETSFEQAAVNGSIDLTLTVEEVTPTKVEFFDNGNLLGELTTAPFTFSATQLSAGEHRFYAKIHTDEAVDVSNIITVVAGLQVPFNNEINVIPGTIDAGNFDQFEGGLGQGITYFDVSAYNEGNYREDEYIDNVADEAEGATVGWTAGGEWMEYTVNVETAGVYDFTYRYASANGNGGGPFYLSIDDEKVSEDIEVATTGGWGTWASATVNNIELTQGQHILRVSFLGGEFNLGRMTFGRTGDLSYDVPVADAGEDQVVDISAGSFSLDGSNSSDPGNNSLTYAWTQVYGASVIEFEGETTSTPTLGNLVEGEYLVQLTVDNGEYSNSDVIKLIVTADGKIAPTVQLTAPKDGDMVFVNSSIMLAAEASDIDGDVSSVEFFVDNESVGSVTDPFELSWTPTEAKDYTIYAVATDNDAKTSTSKTFTITAQEAPSCSGTSDNGDYDFELSDASENPTLTFIPNQSGMGSPTCILFLSINGGGYGGYNATPNEPFQITAANGSEISFYYTYSHPEGGERNTSATPNTFVVGSCVSEPVDTTIPTIEIVTPNHGASYKEGTNISISVTAADTDGSVAQVEFFVGESSIGTDTEAPYSINWSVVKGKSVITAVVTDNDNKTATSKEIEVTGTSANSCYEAEMANGHFSYSFSGEAENPTLTFIPLIDGMGDNVLILFYKTGDGAYPGYNAKPNEPFQLNAPAGSEVSFYYTYSHPEGGERNTIEDIQTFTVGSCGDDDEGDEPTLKVAGVDKDKSYVIGQDITLTAEVLNGSTTVTSVEYFVNNNSVGSVSAAPYTLKWTSDVSGDVTFKATATFDDATTVTSEETTVSIGNITPFGDTAAQIPGTIESGHYDVFEFGNGQNITYFDLVAYNEGDYRKDEFVDVVYGEDEGPTIGWTGPGEWLRYTVEVTTSGIYSFSFRYASDNSESRGPFYIEVDGTNISGNISVDATGGWNTWQSKTVEGLSLTKGEHVMKVYFIDGGFNLGKMTFELTEEVSDNAPTVTLSTTDDQSSFEINSEVAFTATAEDEDGTVSKVDFYVNDELLATVTEAPYTFNWTGEAVGEYTVKAIATDNDDLTGTTQAVINIVDSSVGEEDNIAPTISVATSDEVTTYTLGATVSYTMDVADTDGSIEKVEVYVNDELVETITAAPFELDWTPDASGTYEVKVVVTDDQGATASASISIMIEEAEVTSLEDELVKVSYYPNPVSDILVLDLPEQDQNINIINIEGKLIRQLLHQGNHVEVDFQSLKSGIYFIQIQGEQQFSQIKVIKQ</sequence>
<dbReference type="SMART" id="SM00606">
    <property type="entry name" value="CBD_IV"/>
    <property type="match status" value="2"/>
</dbReference>
<dbReference type="SUPFAM" id="SSF49299">
    <property type="entry name" value="PKD domain"/>
    <property type="match status" value="1"/>
</dbReference>
<proteinExistence type="inferred from homology"/>
<dbReference type="Pfam" id="PF22352">
    <property type="entry name" value="K319L-like_PKD"/>
    <property type="match status" value="1"/>
</dbReference>
<dbReference type="InterPro" id="IPR022409">
    <property type="entry name" value="PKD/Chitinase_dom"/>
</dbReference>
<dbReference type="InterPro" id="IPR008979">
    <property type="entry name" value="Galactose-bd-like_sf"/>
</dbReference>
<dbReference type="GO" id="GO:0016020">
    <property type="term" value="C:membrane"/>
    <property type="evidence" value="ECO:0007669"/>
    <property type="project" value="InterPro"/>
</dbReference>
<dbReference type="InterPro" id="IPR005200">
    <property type="entry name" value="Endo-beta-glucanase"/>
</dbReference>
<dbReference type="EMBL" id="JABAIL010000001">
    <property type="protein sequence ID" value="NLR89872.1"/>
    <property type="molecule type" value="Genomic_DNA"/>
</dbReference>
<dbReference type="InterPro" id="IPR013783">
    <property type="entry name" value="Ig-like_fold"/>
</dbReference>
<dbReference type="SUPFAM" id="SSF49785">
    <property type="entry name" value="Galactose-binding domain-like"/>
    <property type="match status" value="2"/>
</dbReference>
<comment type="catalytic activity">
    <reaction evidence="1">
        <text>Hydrolysis of (1-&gt;3)-beta-D-glucosidic linkages in (1-&gt;3)-beta-D-glucans.</text>
        <dbReference type="EC" id="3.2.1.39"/>
    </reaction>
</comment>
<keyword evidence="4" id="KW-0732">Signal</keyword>
<dbReference type="InterPro" id="IPR026444">
    <property type="entry name" value="Secre_tail"/>
</dbReference>
<evidence type="ECO:0000259" key="11">
    <source>
        <dbReference type="PROSITE" id="PS51175"/>
    </source>
</evidence>
<dbReference type="PANTHER" id="PTHR31983:SF0">
    <property type="entry name" value="GLUCAN ENDO-1,3-BETA-D-GLUCOSIDASE 2"/>
    <property type="match status" value="1"/>
</dbReference>
<dbReference type="InterPro" id="IPR040720">
    <property type="entry name" value="GH81_C"/>
</dbReference>
<dbReference type="PROSITE" id="PS52008">
    <property type="entry name" value="GH81"/>
    <property type="match status" value="1"/>
</dbReference>
<dbReference type="Pfam" id="PF17652">
    <property type="entry name" value="Glyco_hydro81C"/>
    <property type="match status" value="1"/>
</dbReference>
<feature type="domain" description="Cadherin" evidence="10">
    <location>
        <begin position="1735"/>
        <end position="1853"/>
    </location>
</feature>
<dbReference type="InterPro" id="IPR005084">
    <property type="entry name" value="CBM6"/>
</dbReference>
<dbReference type="CDD" id="cd04080">
    <property type="entry name" value="CBM6_cellulase-like"/>
    <property type="match status" value="2"/>
</dbReference>
<evidence type="ECO:0000256" key="3">
    <source>
        <dbReference type="ARBA" id="ARBA00012780"/>
    </source>
</evidence>
<dbReference type="Pfam" id="PF18962">
    <property type="entry name" value="Por_Secre_tail"/>
    <property type="match status" value="1"/>
</dbReference>
<evidence type="ECO:0000256" key="8">
    <source>
        <dbReference type="ARBA" id="ARBA00023316"/>
    </source>
</evidence>
<dbReference type="RefSeq" id="WP_168880556.1">
    <property type="nucleotide sequence ID" value="NZ_JABAIL010000001.1"/>
</dbReference>
<dbReference type="GO" id="GO:0042973">
    <property type="term" value="F:glucan endo-1,3-beta-D-glucosidase activity"/>
    <property type="evidence" value="ECO:0007669"/>
    <property type="project" value="UniProtKB-EC"/>
</dbReference>
<evidence type="ECO:0000256" key="5">
    <source>
        <dbReference type="ARBA" id="ARBA00022801"/>
    </source>
</evidence>